<dbReference type="Gene3D" id="3.30.700.10">
    <property type="entry name" value="Glycoprotein, Type 4 Pilin"/>
    <property type="match status" value="1"/>
</dbReference>
<dbReference type="GO" id="GO:0043683">
    <property type="term" value="P:type IV pilus assembly"/>
    <property type="evidence" value="ECO:0007669"/>
    <property type="project" value="InterPro"/>
</dbReference>
<organism evidence="1">
    <name type="scientific">Vibrio coralliilyticus</name>
    <dbReference type="NCBI Taxonomy" id="190893"/>
    <lineage>
        <taxon>Bacteria</taxon>
        <taxon>Pseudomonadati</taxon>
        <taxon>Pseudomonadota</taxon>
        <taxon>Gammaproteobacteria</taxon>
        <taxon>Vibrionales</taxon>
        <taxon>Vibrionaceae</taxon>
        <taxon>Vibrio</taxon>
    </lineage>
</organism>
<accession>A0A2A2MTE0</accession>
<gene>
    <name evidence="1" type="ORF">TW71_13250</name>
</gene>
<dbReference type="AlphaFoldDB" id="A0A2A2MTE0"/>
<dbReference type="InterPro" id="IPR012902">
    <property type="entry name" value="N_methyl_site"/>
</dbReference>
<dbReference type="InterPro" id="IPR031982">
    <property type="entry name" value="PilE-like"/>
</dbReference>
<dbReference type="SUPFAM" id="SSF54523">
    <property type="entry name" value="Pili subunits"/>
    <property type="match status" value="1"/>
</dbReference>
<dbReference type="NCBIfam" id="TIGR02532">
    <property type="entry name" value="IV_pilin_GFxxxE"/>
    <property type="match status" value="1"/>
</dbReference>
<dbReference type="RefSeq" id="WP_038156543.1">
    <property type="nucleotide sequence ID" value="NZ_CP063051.1"/>
</dbReference>
<reference evidence="1" key="1">
    <citation type="journal article" date="2015" name="BMC Genomics">
        <title>Genome mining reveals unlocked bioactive potential of marine Gram-negative bacteria.</title>
        <authorList>
            <person name="Machado H."/>
            <person name="Sonnenschein E.C."/>
            <person name="Melchiorsen J."/>
            <person name="Gram L."/>
        </authorList>
    </citation>
    <scope>NUCLEOTIDE SEQUENCE</scope>
    <source>
        <strain evidence="1">S2052</strain>
    </source>
</reference>
<dbReference type="InterPro" id="IPR045584">
    <property type="entry name" value="Pilin-like"/>
</dbReference>
<comment type="caution">
    <text evidence="1">The sequence shown here is derived from an EMBL/GenBank/DDBJ whole genome shotgun (WGS) entry which is preliminary data.</text>
</comment>
<sequence length="145" mass="16123">MIGVNNCKQSKQSLIGMTLLELLIVVTLIGILAMFAYPSYLDQVRKSHRITAIADLARIQLELESSYNGQYDWHKVISSGKCTVCLSEQSRFVFSVTSSANAAYIIKATAQANSQQNLDSCLQEYNVDYLSLDASNKAFPLSCWQ</sequence>
<protein>
    <submittedName>
        <fullName evidence="1">Fimbrial protein</fullName>
    </submittedName>
</protein>
<dbReference type="STRING" id="190893.BA953_05375"/>
<dbReference type="Pfam" id="PF16732">
    <property type="entry name" value="ComP_DUS"/>
    <property type="match status" value="1"/>
</dbReference>
<name>A0A2A2MTE0_9VIBR</name>
<evidence type="ECO:0000313" key="1">
    <source>
        <dbReference type="EMBL" id="KJY71947.1"/>
    </source>
</evidence>
<proteinExistence type="predicted"/>
<dbReference type="EMBL" id="JXXR01000015">
    <property type="protein sequence ID" value="KJY71947.1"/>
    <property type="molecule type" value="Genomic_DNA"/>
</dbReference>